<keyword evidence="1" id="KW-0812">Transmembrane</keyword>
<sequence>MLRQKSASALAAVLLLSMSLAACSKPAEEAPMAEETTPADAMADTAPTVEGAPSAPKTEAPSIPQLAYDYSFGLSAPEKNLQDMVTGHQEACTVAGPATCQVLSLNTRTGSEYGQAQHTLVLRATPQWIGLFRKNLTNELKAVGGQIETQQIATEDLSVAMIDREAHIKNQIALRDNLQQTLRTHKGKLTEVADIRRELAEVQSGIDAAQTSLATMKKRVAMSQLTLTYTPASAVALKGTWAPFSAAIGNLGPNFVSVLTVMITVFGYLLPIGLVAAPIVWWARRNRKPRTTRPGQA</sequence>
<feature type="chain" id="PRO_5045604120" evidence="2">
    <location>
        <begin position="23"/>
        <end position="297"/>
    </location>
</feature>
<accession>A0ABT5HV69</accession>
<evidence type="ECO:0000256" key="1">
    <source>
        <dbReference type="SAM" id="Phobius"/>
    </source>
</evidence>
<feature type="domain" description="DUF4349" evidence="3">
    <location>
        <begin position="65"/>
        <end position="285"/>
    </location>
</feature>
<comment type="caution">
    <text evidence="4">The sequence shown here is derived from an EMBL/GenBank/DDBJ whole genome shotgun (WGS) entry which is preliminary data.</text>
</comment>
<reference evidence="4 5" key="1">
    <citation type="submission" date="2023-01" db="EMBL/GenBank/DDBJ databases">
        <title>Novel species of the genus Asticcacaulis isolated from rivers.</title>
        <authorList>
            <person name="Lu H."/>
        </authorList>
    </citation>
    <scope>NUCLEOTIDE SEQUENCE [LARGE SCALE GENOMIC DNA]</scope>
    <source>
        <strain evidence="4 5">BYS171W</strain>
    </source>
</reference>
<evidence type="ECO:0000313" key="4">
    <source>
        <dbReference type="EMBL" id="MDC7683843.1"/>
    </source>
</evidence>
<keyword evidence="5" id="KW-1185">Reference proteome</keyword>
<keyword evidence="1" id="KW-0472">Membrane</keyword>
<proteinExistence type="predicted"/>
<organism evidence="4 5">
    <name type="scientific">Asticcacaulis aquaticus</name>
    <dbReference type="NCBI Taxonomy" id="2984212"/>
    <lineage>
        <taxon>Bacteria</taxon>
        <taxon>Pseudomonadati</taxon>
        <taxon>Pseudomonadota</taxon>
        <taxon>Alphaproteobacteria</taxon>
        <taxon>Caulobacterales</taxon>
        <taxon>Caulobacteraceae</taxon>
        <taxon>Asticcacaulis</taxon>
    </lineage>
</organism>
<evidence type="ECO:0000313" key="5">
    <source>
        <dbReference type="Proteomes" id="UP001214854"/>
    </source>
</evidence>
<dbReference type="Proteomes" id="UP001214854">
    <property type="component" value="Unassembled WGS sequence"/>
</dbReference>
<keyword evidence="2" id="KW-0732">Signal</keyword>
<feature type="transmembrane region" description="Helical" evidence="1">
    <location>
        <begin position="255"/>
        <end position="283"/>
    </location>
</feature>
<name>A0ABT5HV69_9CAUL</name>
<dbReference type="PROSITE" id="PS51257">
    <property type="entry name" value="PROKAR_LIPOPROTEIN"/>
    <property type="match status" value="1"/>
</dbReference>
<dbReference type="Pfam" id="PF14257">
    <property type="entry name" value="DUF4349"/>
    <property type="match status" value="1"/>
</dbReference>
<protein>
    <submittedName>
        <fullName evidence="4">DUF4349 domain-containing protein</fullName>
    </submittedName>
</protein>
<feature type="signal peptide" evidence="2">
    <location>
        <begin position="1"/>
        <end position="22"/>
    </location>
</feature>
<dbReference type="InterPro" id="IPR025645">
    <property type="entry name" value="DUF4349"/>
</dbReference>
<evidence type="ECO:0000259" key="3">
    <source>
        <dbReference type="Pfam" id="PF14257"/>
    </source>
</evidence>
<keyword evidence="1" id="KW-1133">Transmembrane helix</keyword>
<evidence type="ECO:0000256" key="2">
    <source>
        <dbReference type="SAM" id="SignalP"/>
    </source>
</evidence>
<dbReference type="RefSeq" id="WP_272748303.1">
    <property type="nucleotide sequence ID" value="NZ_JAQQKX010000008.1"/>
</dbReference>
<dbReference type="EMBL" id="JAQQKX010000008">
    <property type="protein sequence ID" value="MDC7683843.1"/>
    <property type="molecule type" value="Genomic_DNA"/>
</dbReference>
<gene>
    <name evidence="4" type="ORF">PQU92_11180</name>
</gene>